<evidence type="ECO:0000313" key="3">
    <source>
        <dbReference type="Proteomes" id="UP001354971"/>
    </source>
</evidence>
<dbReference type="EMBL" id="JAZDRP010000003">
    <property type="protein sequence ID" value="MEE2525922.1"/>
    <property type="molecule type" value="Genomic_DNA"/>
</dbReference>
<proteinExistence type="predicted"/>
<keyword evidence="1" id="KW-0812">Transmembrane</keyword>
<protein>
    <submittedName>
        <fullName evidence="2">Uncharacterized protein</fullName>
    </submittedName>
</protein>
<dbReference type="RefSeq" id="WP_330198581.1">
    <property type="nucleotide sequence ID" value="NZ_JAZDRP010000003.1"/>
</dbReference>
<accession>A0ABU7LPV2</accession>
<dbReference type="Proteomes" id="UP001354971">
    <property type="component" value="Unassembled WGS sequence"/>
</dbReference>
<feature type="transmembrane region" description="Helical" evidence="1">
    <location>
        <begin position="15"/>
        <end position="35"/>
    </location>
</feature>
<sequence>MILSRLSHAFRTQNWFAVALEFLIVIAGVVIGFQITAWNEARGERDLEQRYVERLADALETDIAQFSNAIELAILRAEQARQVLAAIEDNSVAHEDPTDFLRGIVTAAYTFVPTVDEVVFEEMISRGDVAIIRAETLRSQIGAYYQFLESYSQWHYLRSHVQTDYMAQRAGVLTPAQERLWVDAYVTDGVVGVELETFSTADADAALERIRERPGMISALAHVESWQIYNQIVYLDARDRAEALLAALRAEYGGNR</sequence>
<organism evidence="2 3">
    <name type="scientific">Hyphobacterium lacteum</name>
    <dbReference type="NCBI Taxonomy" id="3116575"/>
    <lineage>
        <taxon>Bacteria</taxon>
        <taxon>Pseudomonadati</taxon>
        <taxon>Pseudomonadota</taxon>
        <taxon>Alphaproteobacteria</taxon>
        <taxon>Maricaulales</taxon>
        <taxon>Maricaulaceae</taxon>
        <taxon>Hyphobacterium</taxon>
    </lineage>
</organism>
<keyword evidence="1" id="KW-0472">Membrane</keyword>
<evidence type="ECO:0000313" key="2">
    <source>
        <dbReference type="EMBL" id="MEE2525922.1"/>
    </source>
</evidence>
<comment type="caution">
    <text evidence="2">The sequence shown here is derived from an EMBL/GenBank/DDBJ whole genome shotgun (WGS) entry which is preliminary data.</text>
</comment>
<keyword evidence="1" id="KW-1133">Transmembrane helix</keyword>
<keyword evidence="3" id="KW-1185">Reference proteome</keyword>
<gene>
    <name evidence="2" type="ORF">V0U79_06055</name>
</gene>
<reference evidence="2 3" key="1">
    <citation type="submission" date="2024-01" db="EMBL/GenBank/DDBJ databases">
        <title>Hyphobacterium bacterium isolated from marine sediment.</title>
        <authorList>
            <person name="Zhao S."/>
        </authorList>
    </citation>
    <scope>NUCLEOTIDE SEQUENCE [LARGE SCALE GENOMIC DNA]</scope>
    <source>
        <strain evidence="3">HN65</strain>
    </source>
</reference>
<name>A0ABU7LPV2_9PROT</name>
<evidence type="ECO:0000256" key="1">
    <source>
        <dbReference type="SAM" id="Phobius"/>
    </source>
</evidence>